<proteinExistence type="predicted"/>
<evidence type="ECO:0000313" key="2">
    <source>
        <dbReference type="Proteomes" id="UP001230649"/>
    </source>
</evidence>
<evidence type="ECO:0000313" key="1">
    <source>
        <dbReference type="EMBL" id="KAJ9111189.1"/>
    </source>
</evidence>
<gene>
    <name evidence="1" type="ORF">QFC20_002683</name>
</gene>
<comment type="caution">
    <text evidence="1">The sequence shown here is derived from an EMBL/GenBank/DDBJ whole genome shotgun (WGS) entry which is preliminary data.</text>
</comment>
<organism evidence="1 2">
    <name type="scientific">Naganishia adeliensis</name>
    <dbReference type="NCBI Taxonomy" id="92952"/>
    <lineage>
        <taxon>Eukaryota</taxon>
        <taxon>Fungi</taxon>
        <taxon>Dikarya</taxon>
        <taxon>Basidiomycota</taxon>
        <taxon>Agaricomycotina</taxon>
        <taxon>Tremellomycetes</taxon>
        <taxon>Filobasidiales</taxon>
        <taxon>Filobasidiaceae</taxon>
        <taxon>Naganishia</taxon>
    </lineage>
</organism>
<accession>A0ACC2WHC3</accession>
<name>A0ACC2WHC3_9TREE</name>
<reference evidence="1" key="1">
    <citation type="submission" date="2023-04" db="EMBL/GenBank/DDBJ databases">
        <title>Draft Genome sequencing of Naganishia species isolated from polar environments using Oxford Nanopore Technology.</title>
        <authorList>
            <person name="Leo P."/>
            <person name="Venkateswaran K."/>
        </authorList>
    </citation>
    <scope>NUCLEOTIDE SEQUENCE</scope>
    <source>
        <strain evidence="1">MNA-CCFEE 5262</strain>
    </source>
</reference>
<keyword evidence="2" id="KW-1185">Reference proteome</keyword>
<dbReference type="EMBL" id="JASBWS010000020">
    <property type="protein sequence ID" value="KAJ9111189.1"/>
    <property type="molecule type" value="Genomic_DNA"/>
</dbReference>
<protein>
    <submittedName>
        <fullName evidence="1">Uncharacterized protein</fullName>
    </submittedName>
</protein>
<dbReference type="Proteomes" id="UP001230649">
    <property type="component" value="Unassembled WGS sequence"/>
</dbReference>
<sequence>MSSIRSSPRRSSWAQTRARSEMPTSSKRVKVTPTLELSTRPIAPFPLAATLPIPGLGTLLEGSPPAEHEIKMKEVLEMSLEEDQVNEVNESARVRLVWEAFGAFFDGSETGNRLQQGYTNENPALYEYALDSLQYYAQHVCKYEQRIADPSSPPLIQFKHINSEATPYIIKLRQGLGNGVLQVLMTGGNPWVASSARRMWRKPAEFCDGYGAEVVVEGIVYGIVCRIVYGPRKVPAPAPALSAPAPVPTAQLVRSQGQGAEDLENRKGREDKHEDEDNDKDEMEKEKENENENDGNEMDDAFQEPEDVDQALDLTSLTVPVNITPAADDHIRELEIQLAATRLQIQDVKQERNEALQTLGQKDLLLEQVQESFWLRRFRIQIKR</sequence>